<comment type="caution">
    <text evidence="1">The sequence shown here is derived from an EMBL/GenBank/DDBJ whole genome shotgun (WGS) entry which is preliminary data.</text>
</comment>
<gene>
    <name evidence="1" type="ORF">BpHYR1_017491</name>
</gene>
<evidence type="ECO:0000313" key="1">
    <source>
        <dbReference type="EMBL" id="RNA13080.1"/>
    </source>
</evidence>
<reference evidence="1 2" key="1">
    <citation type="journal article" date="2018" name="Sci. Rep.">
        <title>Genomic signatures of local adaptation to the degree of environmental predictability in rotifers.</title>
        <authorList>
            <person name="Franch-Gras L."/>
            <person name="Hahn C."/>
            <person name="Garcia-Roger E.M."/>
            <person name="Carmona M.J."/>
            <person name="Serra M."/>
            <person name="Gomez A."/>
        </authorList>
    </citation>
    <scope>NUCLEOTIDE SEQUENCE [LARGE SCALE GENOMIC DNA]</scope>
    <source>
        <strain evidence="1">HYR1</strain>
    </source>
</reference>
<accession>A0A3M7QP23</accession>
<proteinExistence type="predicted"/>
<dbReference type="EMBL" id="REGN01005512">
    <property type="protein sequence ID" value="RNA13080.1"/>
    <property type="molecule type" value="Genomic_DNA"/>
</dbReference>
<keyword evidence="2" id="KW-1185">Reference proteome</keyword>
<name>A0A3M7QP23_BRAPC</name>
<protein>
    <submittedName>
        <fullName evidence="1">Ragulator complex LAMTOR3</fullName>
    </submittedName>
</protein>
<dbReference type="Proteomes" id="UP000276133">
    <property type="component" value="Unassembled WGS sequence"/>
</dbReference>
<dbReference type="OrthoDB" id="6598911at2759"/>
<evidence type="ECO:0000313" key="2">
    <source>
        <dbReference type="Proteomes" id="UP000276133"/>
    </source>
</evidence>
<organism evidence="1 2">
    <name type="scientific">Brachionus plicatilis</name>
    <name type="common">Marine rotifer</name>
    <name type="synonym">Brachionus muelleri</name>
    <dbReference type="NCBI Taxonomy" id="10195"/>
    <lineage>
        <taxon>Eukaryota</taxon>
        <taxon>Metazoa</taxon>
        <taxon>Spiralia</taxon>
        <taxon>Gnathifera</taxon>
        <taxon>Rotifera</taxon>
        <taxon>Eurotatoria</taxon>
        <taxon>Monogononta</taxon>
        <taxon>Pseudotrocha</taxon>
        <taxon>Ploima</taxon>
        <taxon>Brachionidae</taxon>
        <taxon>Brachionus</taxon>
    </lineage>
</organism>
<sequence>MYSGLQKSRTKLMPTIPKDFSSLVINGEHAITTSGEEFLRFDNQSSSNRIIIFVDDYSFKILSESEEWFMDGTFKSAPKQMMQLFTIHALVKNIFNVLKDLALGAKLILNSKRVMTDFEALSTFAIQFHFPNVVIKGCWFHFRQAIFRRAVRLGLKQHYHLDEHRELINLFGALALIPIEKINEGFEIIKLFKPNDAKCDQMLTYFENQWLNKIQPNIWNHFDSDIRTNNKIEGLHSGLNKQIISDHQNVFQLINFLKQKQSSNSIEYERLKQAQVVKNKSKKEETKQFQLELIKIEHKNSPKVKEFLQSLCQFIQYPYEYWFDEQNLEEYLIEEAEDDDNSQNDNPLQHQRFEFQRRNQYNGFQSIRGFKFVN</sequence>
<dbReference type="AlphaFoldDB" id="A0A3M7QP23"/>